<keyword evidence="9" id="KW-0325">Glycoprotein</keyword>
<feature type="transmembrane region" description="Helical" evidence="12">
    <location>
        <begin position="208"/>
        <end position="226"/>
    </location>
</feature>
<comment type="subcellular location">
    <subcellularLocation>
        <location evidence="1">Cell membrane</location>
        <topology evidence="1">Multi-pass membrane protein</topology>
    </subcellularLocation>
</comment>
<keyword evidence="7" id="KW-1015">Disulfide bond</keyword>
<evidence type="ECO:0000256" key="8">
    <source>
        <dbReference type="ARBA" id="ARBA00023170"/>
    </source>
</evidence>
<dbReference type="GO" id="GO:0001594">
    <property type="term" value="F:trace-amine receptor activity"/>
    <property type="evidence" value="ECO:0007669"/>
    <property type="project" value="InterPro"/>
</dbReference>
<feature type="transmembrane region" description="Helical" evidence="12">
    <location>
        <begin position="149"/>
        <end position="170"/>
    </location>
</feature>
<evidence type="ECO:0000256" key="3">
    <source>
        <dbReference type="ARBA" id="ARBA00022692"/>
    </source>
</evidence>
<reference evidence="14" key="1">
    <citation type="thesis" date="2020" institute="ProQuest LLC" country="789 East Eisenhower Parkway, Ann Arbor, MI, USA">
        <title>Comparative Genomics and Chromosome Evolution.</title>
        <authorList>
            <person name="Mudd A.B."/>
        </authorList>
    </citation>
    <scope>NUCLEOTIDE SEQUENCE</scope>
    <source>
        <strain evidence="14">Female2</strain>
        <tissue evidence="14">Blood</tissue>
    </source>
</reference>
<gene>
    <name evidence="14" type="ORF">GDO86_009651</name>
</gene>
<keyword evidence="2" id="KW-1003">Cell membrane</keyword>
<keyword evidence="5 11" id="KW-0297">G-protein coupled receptor</keyword>
<evidence type="ECO:0000256" key="12">
    <source>
        <dbReference type="SAM" id="Phobius"/>
    </source>
</evidence>
<dbReference type="PANTHER" id="PTHR24249:SF220">
    <property type="entry name" value="TRACE AMINE-ASSOCIATED RECEPTOR 4"/>
    <property type="match status" value="1"/>
</dbReference>
<evidence type="ECO:0000313" key="14">
    <source>
        <dbReference type="EMBL" id="KAG8444567.1"/>
    </source>
</evidence>
<feature type="transmembrane region" description="Helical" evidence="12">
    <location>
        <begin position="110"/>
        <end position="129"/>
    </location>
</feature>
<dbReference type="PRINTS" id="PR01830">
    <property type="entry name" value="TRACEAMINER"/>
</dbReference>
<dbReference type="Gene3D" id="1.20.1070.10">
    <property type="entry name" value="Rhodopsin 7-helix transmembrane proteins"/>
    <property type="match status" value="1"/>
</dbReference>
<keyword evidence="3 11" id="KW-0812">Transmembrane</keyword>
<evidence type="ECO:0000256" key="10">
    <source>
        <dbReference type="ARBA" id="ARBA00023224"/>
    </source>
</evidence>
<keyword evidence="4 12" id="KW-1133">Transmembrane helix</keyword>
<dbReference type="PROSITE" id="PS50262">
    <property type="entry name" value="G_PROTEIN_RECEP_F1_2"/>
    <property type="match status" value="1"/>
</dbReference>
<protein>
    <recommendedName>
        <fullName evidence="13">G-protein coupled receptors family 1 profile domain-containing protein</fullName>
    </recommendedName>
</protein>
<dbReference type="InterPro" id="IPR017452">
    <property type="entry name" value="GPCR_Rhodpsn_7TM"/>
</dbReference>
<dbReference type="InterPro" id="IPR009132">
    <property type="entry name" value="TAAR_fam"/>
</dbReference>
<dbReference type="OrthoDB" id="5959645at2759"/>
<feature type="transmembrane region" description="Helical" evidence="12">
    <location>
        <begin position="36"/>
        <end position="61"/>
    </location>
</feature>
<dbReference type="AlphaFoldDB" id="A0A8T2JM97"/>
<evidence type="ECO:0000256" key="2">
    <source>
        <dbReference type="ARBA" id="ARBA00022475"/>
    </source>
</evidence>
<evidence type="ECO:0000256" key="5">
    <source>
        <dbReference type="ARBA" id="ARBA00023040"/>
    </source>
</evidence>
<dbReference type="InterPro" id="IPR000276">
    <property type="entry name" value="GPCR_Rhodpsn"/>
</dbReference>
<dbReference type="GO" id="GO:0005886">
    <property type="term" value="C:plasma membrane"/>
    <property type="evidence" value="ECO:0007669"/>
    <property type="project" value="UniProtKB-SubCell"/>
</dbReference>
<proteinExistence type="inferred from homology"/>
<name>A0A8T2JM97_9PIPI</name>
<comment type="caution">
    <text evidence="14">The sequence shown here is derived from an EMBL/GenBank/DDBJ whole genome shotgun (WGS) entry which is preliminary data.</text>
</comment>
<evidence type="ECO:0000313" key="15">
    <source>
        <dbReference type="Proteomes" id="UP000812440"/>
    </source>
</evidence>
<dbReference type="PROSITE" id="PS00237">
    <property type="entry name" value="G_PROTEIN_RECEP_F1_1"/>
    <property type="match status" value="1"/>
</dbReference>
<comment type="similarity">
    <text evidence="11">Belongs to the G-protein coupled receptor 1 family.</text>
</comment>
<evidence type="ECO:0000256" key="9">
    <source>
        <dbReference type="ARBA" id="ARBA00023180"/>
    </source>
</evidence>
<dbReference type="SMART" id="SM01381">
    <property type="entry name" value="7TM_GPCR_Srsx"/>
    <property type="match status" value="1"/>
</dbReference>
<evidence type="ECO:0000256" key="7">
    <source>
        <dbReference type="ARBA" id="ARBA00023157"/>
    </source>
</evidence>
<keyword evidence="10 11" id="KW-0807">Transducer</keyword>
<evidence type="ECO:0000256" key="6">
    <source>
        <dbReference type="ARBA" id="ARBA00023136"/>
    </source>
</evidence>
<feature type="transmembrane region" description="Helical" evidence="12">
    <location>
        <begin position="67"/>
        <end position="89"/>
    </location>
</feature>
<evidence type="ECO:0000256" key="4">
    <source>
        <dbReference type="ARBA" id="ARBA00022989"/>
    </source>
</evidence>
<dbReference type="Proteomes" id="UP000812440">
    <property type="component" value="Chromosome 5"/>
</dbReference>
<evidence type="ECO:0000256" key="11">
    <source>
        <dbReference type="RuleBase" id="RU000688"/>
    </source>
</evidence>
<dbReference type="SUPFAM" id="SSF81321">
    <property type="entry name" value="Family A G protein-coupled receptor-like"/>
    <property type="match status" value="1"/>
</dbReference>
<feature type="domain" description="G-protein coupled receptors family 1 profile" evidence="13">
    <location>
        <begin position="50"/>
        <end position="313"/>
    </location>
</feature>
<dbReference type="Pfam" id="PF00001">
    <property type="entry name" value="7tm_1"/>
    <property type="match status" value="1"/>
</dbReference>
<accession>A0A8T2JM97</accession>
<feature type="transmembrane region" description="Helical" evidence="12">
    <location>
        <begin position="262"/>
        <end position="282"/>
    </location>
</feature>
<dbReference type="EMBL" id="JAACNH010000004">
    <property type="protein sequence ID" value="KAG8444567.1"/>
    <property type="molecule type" value="Genomic_DNA"/>
</dbReference>
<dbReference type="FunFam" id="1.20.1070.10:FF:000030">
    <property type="entry name" value="trace amine-associated receptor 1"/>
    <property type="match status" value="1"/>
</dbReference>
<keyword evidence="8 11" id="KW-0675">Receptor</keyword>
<keyword evidence="6 12" id="KW-0472">Membrane</keyword>
<dbReference type="PRINTS" id="PR00237">
    <property type="entry name" value="GPCRRHODOPSN"/>
</dbReference>
<evidence type="ECO:0000259" key="13">
    <source>
        <dbReference type="PROSITE" id="PS50262"/>
    </source>
</evidence>
<dbReference type="PANTHER" id="PTHR24249">
    <property type="entry name" value="HISTAMINE RECEPTOR-RELATED G-PROTEIN COUPLED RECEPTOR"/>
    <property type="match status" value="1"/>
</dbReference>
<dbReference type="InterPro" id="IPR050569">
    <property type="entry name" value="TAAR"/>
</dbReference>
<keyword evidence="15" id="KW-1185">Reference proteome</keyword>
<sequence length="348" mass="39768">MNSSNFWNDQNTSYCFQYVDNSCPKSFKPLSVIPPLLLFMFGAIILTILGNLMVIISVLYFKQLHSPTNFLILSLAIADFLLGLLVMPYSMVRSVTSCWYFGELYCKLHSCLDMILSTSSIFHLFFISVDRYYAVCQPLLYYRNITTNIIETFLLISWVLPCLYSVGLFFSNVHVEGLEDNMASISCVGSCFILLNKLWGTISSLLSFYIPGNLIIFIYIHIFSIAKKLSKITPNYPSSKNENPNSKMKLVLTIETKAAKTLSIVMGTFMLCWLPFSLVALVDPYLKYATPSDVYDVVLWLGYFNSTLNPIIYAFFYPWFKKSLLLIITGNIFRQDLSSMVLTKRVRS</sequence>
<feature type="transmembrane region" description="Helical" evidence="12">
    <location>
        <begin position="297"/>
        <end position="320"/>
    </location>
</feature>
<evidence type="ECO:0000256" key="1">
    <source>
        <dbReference type="ARBA" id="ARBA00004651"/>
    </source>
</evidence>
<organism evidence="14 15">
    <name type="scientific">Hymenochirus boettgeri</name>
    <name type="common">Congo dwarf clawed frog</name>
    <dbReference type="NCBI Taxonomy" id="247094"/>
    <lineage>
        <taxon>Eukaryota</taxon>
        <taxon>Metazoa</taxon>
        <taxon>Chordata</taxon>
        <taxon>Craniata</taxon>
        <taxon>Vertebrata</taxon>
        <taxon>Euteleostomi</taxon>
        <taxon>Amphibia</taxon>
        <taxon>Batrachia</taxon>
        <taxon>Anura</taxon>
        <taxon>Pipoidea</taxon>
        <taxon>Pipidae</taxon>
        <taxon>Pipinae</taxon>
        <taxon>Hymenochirus</taxon>
    </lineage>
</organism>